<gene>
    <name evidence="9" type="ORF">BDP81DRAFT_344749</name>
</gene>
<dbReference type="PANTHER" id="PTHR47540:SF6">
    <property type="entry name" value="ZN(II)2CYS6 TRANSCRIPTION FACTOR (EUROFUNG)"/>
    <property type="match status" value="1"/>
</dbReference>
<keyword evidence="5" id="KW-0804">Transcription</keyword>
<dbReference type="GO" id="GO:0045944">
    <property type="term" value="P:positive regulation of transcription by RNA polymerase II"/>
    <property type="evidence" value="ECO:0007669"/>
    <property type="project" value="TreeGrafter"/>
</dbReference>
<keyword evidence="10" id="KW-1185">Reference proteome</keyword>
<dbReference type="Gene3D" id="4.10.240.10">
    <property type="entry name" value="Zn(2)-C6 fungal-type DNA-binding domain"/>
    <property type="match status" value="1"/>
</dbReference>
<name>A0AAI9ZXG1_9PEZI</name>
<dbReference type="InterPro" id="IPR007219">
    <property type="entry name" value="XnlR_reg_dom"/>
</dbReference>
<dbReference type="GO" id="GO:0008270">
    <property type="term" value="F:zinc ion binding"/>
    <property type="evidence" value="ECO:0007669"/>
    <property type="project" value="InterPro"/>
</dbReference>
<dbReference type="EMBL" id="JAHMHQ010000006">
    <property type="protein sequence ID" value="KAK1638748.1"/>
    <property type="molecule type" value="Genomic_DNA"/>
</dbReference>
<dbReference type="RefSeq" id="XP_060447355.1">
    <property type="nucleotide sequence ID" value="XM_060586078.1"/>
</dbReference>
<sequence length="743" mass="81821">MAGEGESPSSSAEQEVETANSAPRGKRASNACTRCRERKVKCSGSLPCANCLRKSVECVFDKEDRKVVVSERFLNELKRKSGYGVDGKTSTSPTAKRSRRHRSMSPADAGFRDVVNATPAPLLIEIDHGASLPAHGFNLDDGTTVVGGEDDREERRGFSNMRNPLASGPSKFLTDATGRRRWLGPSSTWAYSRQVLNMIQGHLGQHASPEVPLNVDAEAFKLDWPSSRDVIPQATVDIPSLDYALYLTNTVKFHLGQTYHLFDEESFMTGLYDLYRRGPKLEPTAGSRLWYIQFLMIMAFGKALLVPGNPNQTPPGSSLVTRALELLPDVHGLYQDPVLSVEILCSLALYLQSVDHRNSAYTYIGNAFRIAVSQGLHREPLKSLVNDNEANRLRCVWWTLYILDRKMSSLMGAPNSIQDSDITVQLPRSDPVVHKYKALGIHVVLSQLLAKVLNTVYGVDGKLDPSFLKSVQEVLRDMARLAPQLTAGFEFKFNNSEPASRVSATLNLCYHQCVVLATRPLLLCLLQDVLGRQGNPNRGLASPIKALLKTSSDSANKSLQILSTLQSQHLLESFLPFDLEQAFSSAFVLTLMTSMPGLPERDNEYMQTTTDILAPMIARGNVVARFRKEELEKLQEILRLAQRQLHAPPSAAGHGSNSMQNEDQTSRRINVGDLPSFNTEQPTEAGPATGSTANGLASEQMLSIAGLLDWEPNMAAFDDDQLAGSWLWTEAIAPDFDFSGGLM</sequence>
<reference evidence="9" key="1">
    <citation type="submission" date="2021-06" db="EMBL/GenBank/DDBJ databases">
        <title>Comparative genomics, transcriptomics and evolutionary studies reveal genomic signatures of adaptation to plant cell wall in hemibiotrophic fungi.</title>
        <authorList>
            <consortium name="DOE Joint Genome Institute"/>
            <person name="Baroncelli R."/>
            <person name="Diaz J.F."/>
            <person name="Benocci T."/>
            <person name="Peng M."/>
            <person name="Battaglia E."/>
            <person name="Haridas S."/>
            <person name="Andreopoulos W."/>
            <person name="Labutti K."/>
            <person name="Pangilinan J."/>
            <person name="Floch G.L."/>
            <person name="Makela M.R."/>
            <person name="Henrissat B."/>
            <person name="Grigoriev I.V."/>
            <person name="Crouch J.A."/>
            <person name="De Vries R.P."/>
            <person name="Sukno S.A."/>
            <person name="Thon M.R."/>
        </authorList>
    </citation>
    <scope>NUCLEOTIDE SEQUENCE</scope>
    <source>
        <strain evidence="9">CBS 102054</strain>
    </source>
</reference>
<dbReference type="SMART" id="SM00066">
    <property type="entry name" value="GAL4"/>
    <property type="match status" value="1"/>
</dbReference>
<dbReference type="GO" id="GO:0043565">
    <property type="term" value="F:sequence-specific DNA binding"/>
    <property type="evidence" value="ECO:0007669"/>
    <property type="project" value="TreeGrafter"/>
</dbReference>
<proteinExistence type="predicted"/>
<keyword evidence="6" id="KW-0539">Nucleus</keyword>
<dbReference type="AlphaFoldDB" id="A0AAI9ZXG1"/>
<evidence type="ECO:0000256" key="1">
    <source>
        <dbReference type="ARBA" id="ARBA00004123"/>
    </source>
</evidence>
<keyword evidence="3" id="KW-0805">Transcription regulation</keyword>
<dbReference type="GO" id="GO:0000981">
    <property type="term" value="F:DNA-binding transcription factor activity, RNA polymerase II-specific"/>
    <property type="evidence" value="ECO:0007669"/>
    <property type="project" value="InterPro"/>
</dbReference>
<dbReference type="InterPro" id="IPR051711">
    <property type="entry name" value="Stress_Response_Reg"/>
</dbReference>
<evidence type="ECO:0000256" key="6">
    <source>
        <dbReference type="ARBA" id="ARBA00023242"/>
    </source>
</evidence>
<evidence type="ECO:0000256" key="5">
    <source>
        <dbReference type="ARBA" id="ARBA00023163"/>
    </source>
</evidence>
<evidence type="ECO:0000259" key="8">
    <source>
        <dbReference type="PROSITE" id="PS50048"/>
    </source>
</evidence>
<accession>A0AAI9ZXG1</accession>
<organism evidence="9 10">
    <name type="scientific">Colletotrichum phormii</name>
    <dbReference type="NCBI Taxonomy" id="359342"/>
    <lineage>
        <taxon>Eukaryota</taxon>
        <taxon>Fungi</taxon>
        <taxon>Dikarya</taxon>
        <taxon>Ascomycota</taxon>
        <taxon>Pezizomycotina</taxon>
        <taxon>Sordariomycetes</taxon>
        <taxon>Hypocreomycetidae</taxon>
        <taxon>Glomerellales</taxon>
        <taxon>Glomerellaceae</taxon>
        <taxon>Colletotrichum</taxon>
        <taxon>Colletotrichum acutatum species complex</taxon>
    </lineage>
</organism>
<dbReference type="CDD" id="cd00067">
    <property type="entry name" value="GAL4"/>
    <property type="match status" value="1"/>
</dbReference>
<dbReference type="PROSITE" id="PS00463">
    <property type="entry name" value="ZN2_CY6_FUNGAL_1"/>
    <property type="match status" value="1"/>
</dbReference>
<dbReference type="GO" id="GO:0006351">
    <property type="term" value="P:DNA-templated transcription"/>
    <property type="evidence" value="ECO:0007669"/>
    <property type="project" value="InterPro"/>
</dbReference>
<keyword evidence="2" id="KW-0479">Metal-binding</keyword>
<keyword evidence="4" id="KW-0238">DNA-binding</keyword>
<comment type="caution">
    <text evidence="9">The sequence shown here is derived from an EMBL/GenBank/DDBJ whole genome shotgun (WGS) entry which is preliminary data.</text>
</comment>
<feature type="domain" description="Zn(2)-C6 fungal-type" evidence="8">
    <location>
        <begin position="31"/>
        <end position="60"/>
    </location>
</feature>
<evidence type="ECO:0000313" key="10">
    <source>
        <dbReference type="Proteomes" id="UP001243989"/>
    </source>
</evidence>
<dbReference type="InterPro" id="IPR036864">
    <property type="entry name" value="Zn2-C6_fun-type_DNA-bd_sf"/>
</dbReference>
<dbReference type="Proteomes" id="UP001243989">
    <property type="component" value="Unassembled WGS sequence"/>
</dbReference>
<dbReference type="PANTHER" id="PTHR47540">
    <property type="entry name" value="THIAMINE REPRESSIBLE GENES REGULATORY PROTEIN THI5"/>
    <property type="match status" value="1"/>
</dbReference>
<dbReference type="InterPro" id="IPR001138">
    <property type="entry name" value="Zn2Cys6_DnaBD"/>
</dbReference>
<evidence type="ECO:0000313" key="9">
    <source>
        <dbReference type="EMBL" id="KAK1638748.1"/>
    </source>
</evidence>
<dbReference type="Pfam" id="PF04082">
    <property type="entry name" value="Fungal_trans"/>
    <property type="match status" value="1"/>
</dbReference>
<evidence type="ECO:0000256" key="7">
    <source>
        <dbReference type="SAM" id="MobiDB-lite"/>
    </source>
</evidence>
<protein>
    <submittedName>
        <fullName evidence="9">Fungal-specific transcription factor domain-containing protein</fullName>
    </submittedName>
</protein>
<dbReference type="GeneID" id="85470940"/>
<dbReference type="PROSITE" id="PS50048">
    <property type="entry name" value="ZN2_CY6_FUNGAL_2"/>
    <property type="match status" value="1"/>
</dbReference>
<dbReference type="CDD" id="cd12148">
    <property type="entry name" value="fungal_TF_MHR"/>
    <property type="match status" value="1"/>
</dbReference>
<evidence type="ECO:0000256" key="2">
    <source>
        <dbReference type="ARBA" id="ARBA00022723"/>
    </source>
</evidence>
<evidence type="ECO:0000256" key="3">
    <source>
        <dbReference type="ARBA" id="ARBA00023015"/>
    </source>
</evidence>
<feature type="region of interest" description="Disordered" evidence="7">
    <location>
        <begin position="670"/>
        <end position="694"/>
    </location>
</feature>
<comment type="subcellular location">
    <subcellularLocation>
        <location evidence="1">Nucleus</location>
    </subcellularLocation>
</comment>
<dbReference type="GO" id="GO:0005634">
    <property type="term" value="C:nucleus"/>
    <property type="evidence" value="ECO:0007669"/>
    <property type="project" value="UniProtKB-SubCell"/>
</dbReference>
<evidence type="ECO:0000256" key="4">
    <source>
        <dbReference type="ARBA" id="ARBA00023125"/>
    </source>
</evidence>
<dbReference type="SMART" id="SM00906">
    <property type="entry name" value="Fungal_trans"/>
    <property type="match status" value="1"/>
</dbReference>
<feature type="region of interest" description="Disordered" evidence="7">
    <location>
        <begin position="84"/>
        <end position="108"/>
    </location>
</feature>
<feature type="region of interest" description="Disordered" evidence="7">
    <location>
        <begin position="1"/>
        <end position="30"/>
    </location>
</feature>
<feature type="compositionally biased region" description="Low complexity" evidence="7">
    <location>
        <begin position="1"/>
        <end position="13"/>
    </location>
</feature>
<dbReference type="SUPFAM" id="SSF57701">
    <property type="entry name" value="Zn2/Cys6 DNA-binding domain"/>
    <property type="match status" value="1"/>
</dbReference>
<dbReference type="Pfam" id="PF00172">
    <property type="entry name" value="Zn_clus"/>
    <property type="match status" value="1"/>
</dbReference>